<dbReference type="HOGENOM" id="CLU_110275_3_1_5"/>
<dbReference type="InParanoid" id="F1ZBI1"/>
<accession>F1ZBI1</accession>
<evidence type="ECO:0000256" key="1">
    <source>
        <dbReference type="SAM" id="SignalP"/>
    </source>
</evidence>
<sequence length="166" mass="17187">MTDMRTLSLHLLAGLVAAVAPAIVAPSMALAAPSGPVTLDSTIKLDKVVTENGQSRHELVAPQKVVPGNHLVFETTYHNTGKQGVDHFVVTNPVPAAVALETDATDAFDVSVDGGKTWGKLSELKVTGPNGAGRAAQAADVTHVRWVLPAIAPGATGTLDYHAVVR</sequence>
<keyword evidence="1" id="KW-0732">Signal</keyword>
<evidence type="ECO:0000313" key="2">
    <source>
        <dbReference type="EMBL" id="EGD58032.1"/>
    </source>
</evidence>
<evidence type="ECO:0008006" key="4">
    <source>
        <dbReference type="Google" id="ProtNLM"/>
    </source>
</evidence>
<dbReference type="EMBL" id="AEWJ01000044">
    <property type="protein sequence ID" value="EGD58032.1"/>
    <property type="molecule type" value="Genomic_DNA"/>
</dbReference>
<dbReference type="Proteomes" id="UP000004728">
    <property type="component" value="Unassembled WGS sequence"/>
</dbReference>
<dbReference type="STRING" id="983920.Y88_0084"/>
<comment type="caution">
    <text evidence="2">The sequence shown here is derived from an EMBL/GenBank/DDBJ whole genome shotgun (WGS) entry which is preliminary data.</text>
</comment>
<organism evidence="2 3">
    <name type="scientific">Novosphingobium nitrogenifigens DSM 19370</name>
    <dbReference type="NCBI Taxonomy" id="983920"/>
    <lineage>
        <taxon>Bacteria</taxon>
        <taxon>Pseudomonadati</taxon>
        <taxon>Pseudomonadota</taxon>
        <taxon>Alphaproteobacteria</taxon>
        <taxon>Sphingomonadales</taxon>
        <taxon>Sphingomonadaceae</taxon>
        <taxon>Novosphingobium</taxon>
    </lineage>
</organism>
<reference evidence="2 3" key="1">
    <citation type="journal article" date="2012" name="J. Bacteriol.">
        <title>Draft Genome Sequence of Novosphingobium nitrogenifigens Y88T.</title>
        <authorList>
            <person name="Strabala T.J."/>
            <person name="Macdonald L."/>
            <person name="Liu V."/>
            <person name="Smit A.M."/>
        </authorList>
    </citation>
    <scope>NUCLEOTIDE SEQUENCE [LARGE SCALE GENOMIC DNA]</scope>
    <source>
        <strain evidence="2 3">DSM 19370</strain>
    </source>
</reference>
<dbReference type="eggNOG" id="COG4719">
    <property type="taxonomic scope" value="Bacteria"/>
</dbReference>
<keyword evidence="3" id="KW-1185">Reference proteome</keyword>
<dbReference type="OrthoDB" id="7428387at2"/>
<name>F1ZBI1_9SPHN</name>
<dbReference type="AlphaFoldDB" id="F1ZBI1"/>
<proteinExistence type="predicted"/>
<protein>
    <recommendedName>
        <fullName evidence="4">DUF11 domain-containing protein</fullName>
    </recommendedName>
</protein>
<evidence type="ECO:0000313" key="3">
    <source>
        <dbReference type="Proteomes" id="UP000004728"/>
    </source>
</evidence>
<feature type="chain" id="PRO_5003277952" description="DUF11 domain-containing protein" evidence="1">
    <location>
        <begin position="32"/>
        <end position="166"/>
    </location>
</feature>
<feature type="signal peptide" evidence="1">
    <location>
        <begin position="1"/>
        <end position="31"/>
    </location>
</feature>
<gene>
    <name evidence="2" type="ORF">Y88_0084</name>
</gene>